<sequence length="498" mass="56078">MHPALEVEDILVLICSSLNDNSLRYISGDADVRSLAAFARCSKVFVNPALSRLWANIDLRTLLLVLPTCCENPEHEGAWLTLGYVDPQAWTRFRAYAERVRTLYILANCRVQEGTFSTLAHYSGNQPLLPSLRRLHCFRWTLKEIFPAKILIPPTLLSIEILGNSKAKDEETDDQHVLDLLDHTLSLSASLEQIVLGGSLPAQLTKRLGSLSQLRDVTFSLQERWTDTDGFMSLSRLPHLSRLRLNVEDADLAPPTLDISTSFRSLVSLEVAGGLEVLTWLFNSISSDKLSSVTVVAKNRYSCQQWRDCLMALRSRHQRTTRHFSLTISETELEEENQFGHDPAPLLEDLAAFSGLQTLYLMLHLSVVLHEEHLQRMARAWPAMEQLDFWCNPEPREDNPCITSLGYFASQCPHLTSVSLPMDATMATSIQPKAAQQLLPSHPLSHLFISGGAPIQDDSKVTHLLQTLFPHLTTLGVMCFEHRMGVLWQRVKRSLNVV</sequence>
<gene>
    <name evidence="1" type="ORF">NM688_g2513</name>
</gene>
<protein>
    <submittedName>
        <fullName evidence="1">Uncharacterized protein</fullName>
    </submittedName>
</protein>
<reference evidence="1" key="1">
    <citation type="submission" date="2022-07" db="EMBL/GenBank/DDBJ databases">
        <title>Genome Sequence of Phlebia brevispora.</title>
        <authorList>
            <person name="Buettner E."/>
        </authorList>
    </citation>
    <scope>NUCLEOTIDE SEQUENCE</scope>
    <source>
        <strain evidence="1">MPL23</strain>
    </source>
</reference>
<keyword evidence="2" id="KW-1185">Reference proteome</keyword>
<comment type="caution">
    <text evidence="1">The sequence shown here is derived from an EMBL/GenBank/DDBJ whole genome shotgun (WGS) entry which is preliminary data.</text>
</comment>
<organism evidence="1 2">
    <name type="scientific">Phlebia brevispora</name>
    <dbReference type="NCBI Taxonomy" id="194682"/>
    <lineage>
        <taxon>Eukaryota</taxon>
        <taxon>Fungi</taxon>
        <taxon>Dikarya</taxon>
        <taxon>Basidiomycota</taxon>
        <taxon>Agaricomycotina</taxon>
        <taxon>Agaricomycetes</taxon>
        <taxon>Polyporales</taxon>
        <taxon>Meruliaceae</taxon>
        <taxon>Phlebia</taxon>
    </lineage>
</organism>
<evidence type="ECO:0000313" key="1">
    <source>
        <dbReference type="EMBL" id="KAJ3555549.1"/>
    </source>
</evidence>
<name>A0ACC1T8N3_9APHY</name>
<evidence type="ECO:0000313" key="2">
    <source>
        <dbReference type="Proteomes" id="UP001148662"/>
    </source>
</evidence>
<accession>A0ACC1T8N3</accession>
<dbReference type="Proteomes" id="UP001148662">
    <property type="component" value="Unassembled WGS sequence"/>
</dbReference>
<proteinExistence type="predicted"/>
<dbReference type="EMBL" id="JANHOG010000321">
    <property type="protein sequence ID" value="KAJ3555549.1"/>
    <property type="molecule type" value="Genomic_DNA"/>
</dbReference>